<dbReference type="Proteomes" id="UP000646659">
    <property type="component" value="Unassembled WGS sequence"/>
</dbReference>
<dbReference type="PANTHER" id="PTHR10361:SF28">
    <property type="entry name" value="P3 PROTEIN-RELATED"/>
    <property type="match status" value="1"/>
</dbReference>
<dbReference type="Gene3D" id="1.20.1530.20">
    <property type="match status" value="1"/>
</dbReference>
<proteinExistence type="predicted"/>
<feature type="transmembrane region" description="Helical" evidence="5">
    <location>
        <begin position="213"/>
        <end position="235"/>
    </location>
</feature>
<feature type="transmembrane region" description="Helical" evidence="5">
    <location>
        <begin position="7"/>
        <end position="23"/>
    </location>
</feature>
<evidence type="ECO:0000256" key="3">
    <source>
        <dbReference type="ARBA" id="ARBA00022989"/>
    </source>
</evidence>
<dbReference type="InterPro" id="IPR004710">
    <property type="entry name" value="Bilac:Na_transpt"/>
</dbReference>
<keyword evidence="3 5" id="KW-1133">Transmembrane helix</keyword>
<feature type="transmembrane region" description="Helical" evidence="5">
    <location>
        <begin position="122"/>
        <end position="144"/>
    </location>
</feature>
<evidence type="ECO:0000256" key="4">
    <source>
        <dbReference type="ARBA" id="ARBA00023136"/>
    </source>
</evidence>
<evidence type="ECO:0000256" key="5">
    <source>
        <dbReference type="SAM" id="Phobius"/>
    </source>
</evidence>
<comment type="caution">
    <text evidence="6">The sequence shown here is derived from an EMBL/GenBank/DDBJ whole genome shotgun (WGS) entry which is preliminary data.</text>
</comment>
<feature type="transmembrane region" description="Helical" evidence="5">
    <location>
        <begin position="91"/>
        <end position="110"/>
    </location>
</feature>
<reference evidence="6" key="1">
    <citation type="submission" date="2018-06" db="EMBL/GenBank/DDBJ databases">
        <title>Draft genome sequence of Methanothermobacter thermautotrophicus Strain WHS, a thermophilic, hydrogenotrophic methanogen isolated from Washburn Hot Springs in Yellowstone National Park, USA.</title>
        <authorList>
            <person name="Mckay L.J."/>
            <person name="Klingelsmith K."/>
            <person name="Inskeep W.P."/>
            <person name="Fields M.W."/>
        </authorList>
    </citation>
    <scope>NUCLEOTIDE SEQUENCE</scope>
    <source>
        <strain evidence="6">WHS</strain>
    </source>
</reference>
<sequence>MTRVIKKYYGVLTLICVLIGFLFPEFSIFSGYTPLLLALLVFSLVVEHSIEDLGRIIHHPRFIALILASTLLLYPIMGFIFSRILGLDSDLSVGVILLSFAPSPIVAALWTEISGGDGTPAISAALTSMLTSVAVYPAVLYVLGVASPAVAFRVLSLLLFSVFIPAILALILRLEVELVQPVRDGINILSAILGLLIIIVAVAHMSGALGGWGVLRVVFLVSVMLLAGFIYGFLIGRRMPGYRVASIYTSGMRDGVIPVGVALTYFSSAAALPATILLVVMPVFTGIVYYLVGTDD</sequence>
<dbReference type="RefSeq" id="WP_226890921.1">
    <property type="nucleotide sequence ID" value="NZ_QKOF01000001.1"/>
</dbReference>
<feature type="transmembrane region" description="Helical" evidence="5">
    <location>
        <begin position="150"/>
        <end position="174"/>
    </location>
</feature>
<protein>
    <submittedName>
        <fullName evidence="6">Uncharacterized protein</fullName>
    </submittedName>
</protein>
<dbReference type="EMBL" id="QKOF01000001">
    <property type="protein sequence ID" value="MBE2899373.1"/>
    <property type="molecule type" value="Genomic_DNA"/>
</dbReference>
<gene>
    <name evidence="6" type="ORF">DNK57_00800</name>
</gene>
<evidence type="ECO:0000256" key="1">
    <source>
        <dbReference type="ARBA" id="ARBA00004141"/>
    </source>
</evidence>
<dbReference type="GO" id="GO:0016020">
    <property type="term" value="C:membrane"/>
    <property type="evidence" value="ECO:0007669"/>
    <property type="project" value="UniProtKB-SubCell"/>
</dbReference>
<dbReference type="PANTHER" id="PTHR10361">
    <property type="entry name" value="SODIUM-BILE ACID COTRANSPORTER"/>
    <property type="match status" value="1"/>
</dbReference>
<evidence type="ECO:0000256" key="2">
    <source>
        <dbReference type="ARBA" id="ARBA00022692"/>
    </source>
</evidence>
<evidence type="ECO:0000313" key="6">
    <source>
        <dbReference type="EMBL" id="MBE2899373.1"/>
    </source>
</evidence>
<feature type="transmembrane region" description="Helical" evidence="5">
    <location>
        <begin position="247"/>
        <end position="266"/>
    </location>
</feature>
<comment type="subcellular location">
    <subcellularLocation>
        <location evidence="1">Membrane</location>
        <topology evidence="1">Multi-pass membrane protein</topology>
    </subcellularLocation>
</comment>
<feature type="transmembrane region" description="Helical" evidence="5">
    <location>
        <begin position="62"/>
        <end position="85"/>
    </location>
</feature>
<dbReference type="InterPro" id="IPR038770">
    <property type="entry name" value="Na+/solute_symporter_sf"/>
</dbReference>
<organism evidence="6 7">
    <name type="scientific">Methanothermobacter thermautotrophicus</name>
    <name type="common">Methanobacterium thermoformicicum</name>
    <dbReference type="NCBI Taxonomy" id="145262"/>
    <lineage>
        <taxon>Archaea</taxon>
        <taxon>Methanobacteriati</taxon>
        <taxon>Methanobacteriota</taxon>
        <taxon>Methanomada group</taxon>
        <taxon>Methanobacteria</taxon>
        <taxon>Methanobacteriales</taxon>
        <taxon>Methanobacteriaceae</taxon>
        <taxon>Methanothermobacter</taxon>
    </lineage>
</organism>
<dbReference type="AlphaFoldDB" id="A0A842YN13"/>
<dbReference type="InterPro" id="IPR002657">
    <property type="entry name" value="BilAc:Na_symport/Acr3"/>
</dbReference>
<keyword evidence="4 5" id="KW-0472">Membrane</keyword>
<feature type="transmembrane region" description="Helical" evidence="5">
    <location>
        <begin position="272"/>
        <end position="292"/>
    </location>
</feature>
<dbReference type="Pfam" id="PF01758">
    <property type="entry name" value="SBF"/>
    <property type="match status" value="1"/>
</dbReference>
<evidence type="ECO:0000313" key="7">
    <source>
        <dbReference type="Proteomes" id="UP000646659"/>
    </source>
</evidence>
<name>A0A842YN13_METTF</name>
<feature type="transmembrane region" description="Helical" evidence="5">
    <location>
        <begin position="186"/>
        <end position="207"/>
    </location>
</feature>
<accession>A0A842YN13</accession>
<keyword evidence="2 5" id="KW-0812">Transmembrane</keyword>
<feature type="transmembrane region" description="Helical" evidence="5">
    <location>
        <begin position="29"/>
        <end position="50"/>
    </location>
</feature>